<dbReference type="PANTHER" id="PTHR32098">
    <property type="entry name" value="LYCOPENE BETA/EPSILON CYCLASE PROTEIN"/>
    <property type="match status" value="1"/>
</dbReference>
<dbReference type="Proteomes" id="UP000186817">
    <property type="component" value="Unassembled WGS sequence"/>
</dbReference>
<organism evidence="2 3">
    <name type="scientific">Symbiodinium microadriaticum</name>
    <name type="common">Dinoflagellate</name>
    <name type="synonym">Zooxanthella microadriatica</name>
    <dbReference type="NCBI Taxonomy" id="2951"/>
    <lineage>
        <taxon>Eukaryota</taxon>
        <taxon>Sar</taxon>
        <taxon>Alveolata</taxon>
        <taxon>Dinophyceae</taxon>
        <taxon>Suessiales</taxon>
        <taxon>Symbiodiniaceae</taxon>
        <taxon>Symbiodinium</taxon>
    </lineage>
</organism>
<dbReference type="InterPro" id="IPR036188">
    <property type="entry name" value="FAD/NAD-bd_sf"/>
</dbReference>
<protein>
    <submittedName>
        <fullName evidence="2">Uncharacterized protein</fullName>
    </submittedName>
</protein>
<name>A0A1Q9EHS6_SYMMI</name>
<dbReference type="OMA" id="YANFQSM"/>
<evidence type="ECO:0000313" key="3">
    <source>
        <dbReference type="Proteomes" id="UP000186817"/>
    </source>
</evidence>
<feature type="region of interest" description="Disordered" evidence="1">
    <location>
        <begin position="133"/>
        <end position="155"/>
    </location>
</feature>
<sequence>MLASGCRASAVSLQAPPCRGEGGEGLHVLQNGGRLSLNQSSASPAGASSVWAATALGLSFVGSSVGSRRRRRSCRLAAVTTAERTVLPPKVLSFLQSADESATSTTAPGKGGNASLEGIRRADMVWQRIKERSARKAQGEDLDPPKQVVRRGETKSPAGMQSFDVVVCGGTLGILVARALQNEGYAVCIVERGVVRGRDQEWNVNAQELEPLIRQEIISKEEADQALQSSWPSSRVGMEGAHAVEFYAGALNAGVSPKVLVDAARRRFEAAGGVIMEQTMLDAIDIFDDGAVLQLSRQAEGKVQVRARLVLDAMGAGSPIVAQARNGAPPDAACLVVGTMASGFPAEDNKAGDYLYACMPKKGSKKSGHQAFWEAFPSENGGRDGTERTTYYFTYVLPGLDNLPSITDVFEEYVDALPEYQNVRLEQLEVRRALCASFVAYKDSPLPTPFDRVLQVGDAAGIQSPLSFGGFGALCRHLPRLRLAISEALHDDLLKATDLSQINPYLPNLSMQWTMYRSIAQPPEDEPEFVTRMMGGILSASARCGDEVMMPILQDVFSLGSLAPTLASWMSRDPAIIPLFVRSMGVSNVAAALSHLASLTLYTGLSKLEPLLRPYADTLPAAERFQWHRRFEAWKYGSGLDYEH</sequence>
<dbReference type="OrthoDB" id="4211at2759"/>
<proteinExistence type="predicted"/>
<dbReference type="PANTHER" id="PTHR32098:SF5">
    <property type="entry name" value="LYCOPENE BETA_EPSILON CYCLASE PROTEIN"/>
    <property type="match status" value="1"/>
</dbReference>
<gene>
    <name evidence="2" type="ORF">AK812_SmicGene9634</name>
</gene>
<keyword evidence="3" id="KW-1185">Reference proteome</keyword>
<reference evidence="2 3" key="1">
    <citation type="submission" date="2016-02" db="EMBL/GenBank/DDBJ databases">
        <title>Genome analysis of coral dinoflagellate symbionts highlights evolutionary adaptations to a symbiotic lifestyle.</title>
        <authorList>
            <person name="Aranda M."/>
            <person name="Li Y."/>
            <person name="Liew Y.J."/>
            <person name="Baumgarten S."/>
            <person name="Simakov O."/>
            <person name="Wilson M."/>
            <person name="Piel J."/>
            <person name="Ashoor H."/>
            <person name="Bougouffa S."/>
            <person name="Bajic V.B."/>
            <person name="Ryu T."/>
            <person name="Ravasi T."/>
            <person name="Bayer T."/>
            <person name="Micklem G."/>
            <person name="Kim H."/>
            <person name="Bhak J."/>
            <person name="Lajeunesse T.C."/>
            <person name="Voolstra C.R."/>
        </authorList>
    </citation>
    <scope>NUCLEOTIDE SEQUENCE [LARGE SCALE GENOMIC DNA]</scope>
    <source>
        <strain evidence="2 3">CCMP2467</strain>
    </source>
</reference>
<dbReference type="Gene3D" id="3.50.50.60">
    <property type="entry name" value="FAD/NAD(P)-binding domain"/>
    <property type="match status" value="1"/>
</dbReference>
<dbReference type="Pfam" id="PF05834">
    <property type="entry name" value="Lycopene_cycl"/>
    <property type="match status" value="1"/>
</dbReference>
<dbReference type="SUPFAM" id="SSF51905">
    <property type="entry name" value="FAD/NAD(P)-binding domain"/>
    <property type="match status" value="1"/>
</dbReference>
<dbReference type="EMBL" id="LSRX01000148">
    <property type="protein sequence ID" value="OLQ06975.1"/>
    <property type="molecule type" value="Genomic_DNA"/>
</dbReference>
<evidence type="ECO:0000313" key="2">
    <source>
        <dbReference type="EMBL" id="OLQ06975.1"/>
    </source>
</evidence>
<dbReference type="AlphaFoldDB" id="A0A1Q9EHS6"/>
<comment type="caution">
    <text evidence="2">The sequence shown here is derived from an EMBL/GenBank/DDBJ whole genome shotgun (WGS) entry which is preliminary data.</text>
</comment>
<evidence type="ECO:0000256" key="1">
    <source>
        <dbReference type="SAM" id="MobiDB-lite"/>
    </source>
</evidence>
<accession>A0A1Q9EHS6</accession>